<proteinExistence type="predicted"/>
<accession>A0A6C0BCT9</accession>
<dbReference type="AlphaFoldDB" id="A0A6C0BCT9"/>
<evidence type="ECO:0000313" key="1">
    <source>
        <dbReference type="EMBL" id="QHS89624.1"/>
    </source>
</evidence>
<organism evidence="1">
    <name type="scientific">viral metagenome</name>
    <dbReference type="NCBI Taxonomy" id="1070528"/>
    <lineage>
        <taxon>unclassified sequences</taxon>
        <taxon>metagenomes</taxon>
        <taxon>organismal metagenomes</taxon>
    </lineage>
</organism>
<protein>
    <submittedName>
        <fullName evidence="1">Uncharacterized protein</fullName>
    </submittedName>
</protein>
<name>A0A6C0BCT9_9ZZZZ</name>
<dbReference type="EMBL" id="MN739115">
    <property type="protein sequence ID" value="QHS89624.1"/>
    <property type="molecule type" value="Genomic_DNA"/>
</dbReference>
<sequence>MLKINANKIRAKTVTGVSGINNHRQEILLMIEQDIQDSVKAGNSSCDVQIPTVFNIMGVTDEDAQLLIYSATITELESKGFRVQISPNNVWTISGWDINIDTAHRNELYTFLASRLKKS</sequence>
<reference evidence="1" key="1">
    <citation type="journal article" date="2020" name="Nature">
        <title>Giant virus diversity and host interactions through global metagenomics.</title>
        <authorList>
            <person name="Schulz F."/>
            <person name="Roux S."/>
            <person name="Paez-Espino D."/>
            <person name="Jungbluth S."/>
            <person name="Walsh D.A."/>
            <person name="Denef V.J."/>
            <person name="McMahon K.D."/>
            <person name="Konstantinidis K.T."/>
            <person name="Eloe-Fadrosh E.A."/>
            <person name="Kyrpides N.C."/>
            <person name="Woyke T."/>
        </authorList>
    </citation>
    <scope>NUCLEOTIDE SEQUENCE</scope>
    <source>
        <strain evidence="1">GVMAG-M-3300010160-26</strain>
    </source>
</reference>